<dbReference type="AlphaFoldDB" id="A0A0E9SUK5"/>
<protein>
    <submittedName>
        <fullName evidence="1">Uncharacterized protein</fullName>
    </submittedName>
</protein>
<sequence>MQRGRRPLAFDTTVICWKVRRSWTWMLFSSRLTRILY</sequence>
<dbReference type="EMBL" id="GBXM01063523">
    <property type="protein sequence ID" value="JAH45054.1"/>
    <property type="molecule type" value="Transcribed_RNA"/>
</dbReference>
<proteinExistence type="predicted"/>
<organism evidence="1">
    <name type="scientific">Anguilla anguilla</name>
    <name type="common">European freshwater eel</name>
    <name type="synonym">Muraena anguilla</name>
    <dbReference type="NCBI Taxonomy" id="7936"/>
    <lineage>
        <taxon>Eukaryota</taxon>
        <taxon>Metazoa</taxon>
        <taxon>Chordata</taxon>
        <taxon>Craniata</taxon>
        <taxon>Vertebrata</taxon>
        <taxon>Euteleostomi</taxon>
        <taxon>Actinopterygii</taxon>
        <taxon>Neopterygii</taxon>
        <taxon>Teleostei</taxon>
        <taxon>Anguilliformes</taxon>
        <taxon>Anguillidae</taxon>
        <taxon>Anguilla</taxon>
    </lineage>
</organism>
<reference evidence="1" key="2">
    <citation type="journal article" date="2015" name="Fish Shellfish Immunol.">
        <title>Early steps in the European eel (Anguilla anguilla)-Vibrio vulnificus interaction in the gills: Role of the RtxA13 toxin.</title>
        <authorList>
            <person name="Callol A."/>
            <person name="Pajuelo D."/>
            <person name="Ebbesson L."/>
            <person name="Teles M."/>
            <person name="MacKenzie S."/>
            <person name="Amaro C."/>
        </authorList>
    </citation>
    <scope>NUCLEOTIDE SEQUENCE</scope>
</reference>
<evidence type="ECO:0000313" key="1">
    <source>
        <dbReference type="EMBL" id="JAH45054.1"/>
    </source>
</evidence>
<reference evidence="1" key="1">
    <citation type="submission" date="2014-11" db="EMBL/GenBank/DDBJ databases">
        <authorList>
            <person name="Amaro Gonzalez C."/>
        </authorList>
    </citation>
    <scope>NUCLEOTIDE SEQUENCE</scope>
</reference>
<name>A0A0E9SUK5_ANGAN</name>
<accession>A0A0E9SUK5</accession>